<proteinExistence type="predicted"/>
<reference evidence="1 2" key="1">
    <citation type="submission" date="2018-02" db="EMBL/GenBank/DDBJ databases">
        <authorList>
            <person name="Cohen D.B."/>
            <person name="Kent A.D."/>
        </authorList>
    </citation>
    <scope>NUCLEOTIDE SEQUENCE [LARGE SCALE GENOMIC DNA]</scope>
    <source>
        <strain evidence="1 2">CCAP 1448/3</strain>
    </source>
</reference>
<sequence length="165" mass="19278">MMHTFLMEAGRWQLRGNWLERHQETVGIKGQVLVAWSQDNWFTMVTKLVFAQSIGEKSEVTKRQDLSFLYKGRLNSAQNQYTFVLQHSMLGRLEGEGWVAPETIVQRYWAIGDIQGQDKNLSTLRQQCSGFESWYRLNERTYHVSSSIMTGHNLFSMMEALLEKH</sequence>
<gene>
    <name evidence="1" type="ORF">C7B64_01185</name>
</gene>
<dbReference type="OrthoDB" id="2087343at2"/>
<dbReference type="Proteomes" id="UP000238762">
    <property type="component" value="Unassembled WGS sequence"/>
</dbReference>
<evidence type="ECO:0000313" key="1">
    <source>
        <dbReference type="EMBL" id="PSB05005.1"/>
    </source>
</evidence>
<comment type="caution">
    <text evidence="1">The sequence shown here is derived from an EMBL/GenBank/DDBJ whole genome shotgun (WGS) entry which is preliminary data.</text>
</comment>
<keyword evidence="2" id="KW-1185">Reference proteome</keyword>
<dbReference type="AlphaFoldDB" id="A0A2T1C9R3"/>
<dbReference type="EMBL" id="PVWJ01000004">
    <property type="protein sequence ID" value="PSB05005.1"/>
    <property type="molecule type" value="Genomic_DNA"/>
</dbReference>
<evidence type="ECO:0008006" key="3">
    <source>
        <dbReference type="Google" id="ProtNLM"/>
    </source>
</evidence>
<protein>
    <recommendedName>
        <fullName evidence="3">DUF3598 domain-containing protein</fullName>
    </recommendedName>
</protein>
<evidence type="ECO:0000313" key="2">
    <source>
        <dbReference type="Proteomes" id="UP000238762"/>
    </source>
</evidence>
<accession>A0A2T1C9R3</accession>
<reference evidence="1 2" key="2">
    <citation type="submission" date="2018-03" db="EMBL/GenBank/DDBJ databases">
        <title>The ancient ancestry and fast evolution of plastids.</title>
        <authorList>
            <person name="Moore K.R."/>
            <person name="Magnabosco C."/>
            <person name="Momper L."/>
            <person name="Gold D.A."/>
            <person name="Bosak T."/>
            <person name="Fournier G.P."/>
        </authorList>
    </citation>
    <scope>NUCLEOTIDE SEQUENCE [LARGE SCALE GENOMIC DNA]</scope>
    <source>
        <strain evidence="1 2">CCAP 1448/3</strain>
    </source>
</reference>
<name>A0A2T1C9R3_9CYAN</name>
<organism evidence="1 2">
    <name type="scientific">Merismopedia glauca CCAP 1448/3</name>
    <dbReference type="NCBI Taxonomy" id="1296344"/>
    <lineage>
        <taxon>Bacteria</taxon>
        <taxon>Bacillati</taxon>
        <taxon>Cyanobacteriota</taxon>
        <taxon>Cyanophyceae</taxon>
        <taxon>Synechococcales</taxon>
        <taxon>Merismopediaceae</taxon>
        <taxon>Merismopedia</taxon>
    </lineage>
</organism>